<organism evidence="4 5">
    <name type="scientific">Sporosarcina soli</name>
    <dbReference type="NCBI Taxonomy" id="334736"/>
    <lineage>
        <taxon>Bacteria</taxon>
        <taxon>Bacillati</taxon>
        <taxon>Bacillota</taxon>
        <taxon>Bacilli</taxon>
        <taxon>Bacillales</taxon>
        <taxon>Caryophanaceae</taxon>
        <taxon>Sporosarcina</taxon>
    </lineage>
</organism>
<evidence type="ECO:0000313" key="5">
    <source>
        <dbReference type="Proteomes" id="UP001596109"/>
    </source>
</evidence>
<dbReference type="Gene3D" id="1.10.357.10">
    <property type="entry name" value="Tetracycline Repressor, domain 2"/>
    <property type="match status" value="1"/>
</dbReference>
<dbReference type="InterPro" id="IPR050624">
    <property type="entry name" value="HTH-type_Tx_Regulator"/>
</dbReference>
<dbReference type="RefSeq" id="WP_381433835.1">
    <property type="nucleotide sequence ID" value="NZ_JBHSNO010000005.1"/>
</dbReference>
<gene>
    <name evidence="4" type="ORF">ACFPRA_10555</name>
</gene>
<dbReference type="PANTHER" id="PTHR43479">
    <property type="entry name" value="ACREF/ENVCD OPERON REPRESSOR-RELATED"/>
    <property type="match status" value="1"/>
</dbReference>
<dbReference type="SUPFAM" id="SSF46689">
    <property type="entry name" value="Homeodomain-like"/>
    <property type="match status" value="1"/>
</dbReference>
<keyword evidence="5" id="KW-1185">Reference proteome</keyword>
<reference evidence="5" key="1">
    <citation type="journal article" date="2019" name="Int. J. Syst. Evol. Microbiol.">
        <title>The Global Catalogue of Microorganisms (GCM) 10K type strain sequencing project: providing services to taxonomists for standard genome sequencing and annotation.</title>
        <authorList>
            <consortium name="The Broad Institute Genomics Platform"/>
            <consortium name="The Broad Institute Genome Sequencing Center for Infectious Disease"/>
            <person name="Wu L."/>
            <person name="Ma J."/>
        </authorList>
    </citation>
    <scope>NUCLEOTIDE SEQUENCE [LARGE SCALE GENOMIC DNA]</scope>
    <source>
        <strain evidence="5">CGMCC 4.1434</strain>
    </source>
</reference>
<dbReference type="PROSITE" id="PS01081">
    <property type="entry name" value="HTH_TETR_1"/>
    <property type="match status" value="1"/>
</dbReference>
<dbReference type="InterPro" id="IPR001647">
    <property type="entry name" value="HTH_TetR"/>
</dbReference>
<evidence type="ECO:0000313" key="4">
    <source>
        <dbReference type="EMBL" id="MFC5589330.1"/>
    </source>
</evidence>
<name>A0ABW0TIV1_9BACL</name>
<dbReference type="InterPro" id="IPR023772">
    <property type="entry name" value="DNA-bd_HTH_TetR-type_CS"/>
</dbReference>
<accession>A0ABW0TIV1</accession>
<dbReference type="EMBL" id="JBHSNO010000005">
    <property type="protein sequence ID" value="MFC5589330.1"/>
    <property type="molecule type" value="Genomic_DNA"/>
</dbReference>
<keyword evidence="1 2" id="KW-0238">DNA-binding</keyword>
<dbReference type="PRINTS" id="PR00455">
    <property type="entry name" value="HTHTETR"/>
</dbReference>
<feature type="domain" description="HTH tetR-type" evidence="3">
    <location>
        <begin position="2"/>
        <end position="62"/>
    </location>
</feature>
<protein>
    <submittedName>
        <fullName evidence="4">TetR/AcrR family transcriptional regulator</fullName>
    </submittedName>
</protein>
<sequence length="300" mass="34654">MNERKRQVLLTAQRIFIEKGFASTSVQDILDESGISKGTFYNYFTSKNECLMAILDHGWDEAEVRRRELLIGQDRTDKNVLAKQIIVRMQVNHEKNLLPIFESIFHSNDPELRAFVKKMLLVEFTWLADRFVDIYGKEAEPYAADCAVLLIGMLHQMLRLRSRHAEKEIDVEALVQYVIRRIDSIVPDMIQSKDALLENGIFFELGAPKKEQSISKEELLEKLSGFLALLDDDGQPVNKQYVQFLLDELRSENPRIFVLESVVQSFRKAFVGTSHAPEAHELANDVWHQMDAIRKEETSK</sequence>
<evidence type="ECO:0000256" key="2">
    <source>
        <dbReference type="PROSITE-ProRule" id="PRU00335"/>
    </source>
</evidence>
<evidence type="ECO:0000259" key="3">
    <source>
        <dbReference type="PROSITE" id="PS50977"/>
    </source>
</evidence>
<dbReference type="PANTHER" id="PTHR43479:SF22">
    <property type="entry name" value="TRANSCRIPTIONAL REGULATOR, TETR FAMILY"/>
    <property type="match status" value="1"/>
</dbReference>
<evidence type="ECO:0000256" key="1">
    <source>
        <dbReference type="ARBA" id="ARBA00023125"/>
    </source>
</evidence>
<dbReference type="Proteomes" id="UP001596109">
    <property type="component" value="Unassembled WGS sequence"/>
</dbReference>
<proteinExistence type="predicted"/>
<dbReference type="PROSITE" id="PS50977">
    <property type="entry name" value="HTH_TETR_2"/>
    <property type="match status" value="1"/>
</dbReference>
<comment type="caution">
    <text evidence="4">The sequence shown here is derived from an EMBL/GenBank/DDBJ whole genome shotgun (WGS) entry which is preliminary data.</text>
</comment>
<feature type="DNA-binding region" description="H-T-H motif" evidence="2">
    <location>
        <begin position="25"/>
        <end position="44"/>
    </location>
</feature>
<dbReference type="InterPro" id="IPR009057">
    <property type="entry name" value="Homeodomain-like_sf"/>
</dbReference>
<dbReference type="Pfam" id="PF00440">
    <property type="entry name" value="TetR_N"/>
    <property type="match status" value="1"/>
</dbReference>